<evidence type="ECO:0000256" key="3">
    <source>
        <dbReference type="RuleBase" id="RU003887"/>
    </source>
</evidence>
<dbReference type="PANTHER" id="PTHR47683">
    <property type="entry name" value="PSEUDOURIDINE SYNTHASE FAMILY PROTEIN-RELATED"/>
    <property type="match status" value="1"/>
</dbReference>
<organism evidence="5 6">
    <name type="scientific">Roseateles oligotrophus</name>
    <dbReference type="NCBI Taxonomy" id="1769250"/>
    <lineage>
        <taxon>Bacteria</taxon>
        <taxon>Pseudomonadati</taxon>
        <taxon>Pseudomonadota</taxon>
        <taxon>Betaproteobacteria</taxon>
        <taxon>Burkholderiales</taxon>
        <taxon>Sphaerotilaceae</taxon>
        <taxon>Roseateles</taxon>
    </lineage>
</organism>
<dbReference type="RefSeq" id="WP_263572545.1">
    <property type="nucleotide sequence ID" value="NZ_JAJIRN010000008.1"/>
</dbReference>
<dbReference type="InterPro" id="IPR000748">
    <property type="entry name" value="PsdUridine_synth_RsuA/RluB/E/F"/>
</dbReference>
<dbReference type="Proteomes" id="UP001209701">
    <property type="component" value="Unassembled WGS sequence"/>
</dbReference>
<dbReference type="Gene3D" id="3.30.70.580">
    <property type="entry name" value="Pseudouridine synthase I, catalytic domain, N-terminal subdomain"/>
    <property type="match status" value="1"/>
</dbReference>
<dbReference type="SUPFAM" id="SSF55120">
    <property type="entry name" value="Pseudouridine synthase"/>
    <property type="match status" value="1"/>
</dbReference>
<dbReference type="PROSITE" id="PS01149">
    <property type="entry name" value="PSI_RSU"/>
    <property type="match status" value="1"/>
</dbReference>
<protein>
    <recommendedName>
        <fullName evidence="3">Pseudouridine synthase</fullName>
        <ecNumber evidence="3">5.4.99.-</ecNumber>
    </recommendedName>
</protein>
<dbReference type="EC" id="5.4.99.-" evidence="3"/>
<proteinExistence type="inferred from homology"/>
<evidence type="ECO:0000313" key="6">
    <source>
        <dbReference type="Proteomes" id="UP001209701"/>
    </source>
</evidence>
<evidence type="ECO:0000256" key="1">
    <source>
        <dbReference type="ARBA" id="ARBA00008348"/>
    </source>
</evidence>
<dbReference type="InterPro" id="IPR042092">
    <property type="entry name" value="PsdUridine_s_RsuA/RluB/E/F_cat"/>
</dbReference>
<dbReference type="InterPro" id="IPR050343">
    <property type="entry name" value="RsuA_PseudoU_synthase"/>
</dbReference>
<dbReference type="InterPro" id="IPR020094">
    <property type="entry name" value="TruA/RsuA/RluB/E/F_N"/>
</dbReference>
<dbReference type="InterPro" id="IPR006145">
    <property type="entry name" value="PsdUridine_synth_RsuA/RluA"/>
</dbReference>
<evidence type="ECO:0000256" key="2">
    <source>
        <dbReference type="ARBA" id="ARBA00023235"/>
    </source>
</evidence>
<feature type="domain" description="Pseudouridine synthase RsuA/RluA-like" evidence="4">
    <location>
        <begin position="3"/>
        <end position="148"/>
    </location>
</feature>
<dbReference type="PANTHER" id="PTHR47683:SF2">
    <property type="entry name" value="RNA-BINDING S4 DOMAIN-CONTAINING PROTEIN"/>
    <property type="match status" value="1"/>
</dbReference>
<dbReference type="InterPro" id="IPR018496">
    <property type="entry name" value="PsdUridine_synth_RsuA/RluB_CS"/>
</dbReference>
<evidence type="ECO:0000313" key="5">
    <source>
        <dbReference type="EMBL" id="MCV2369955.1"/>
    </source>
</evidence>
<reference evidence="5 6" key="1">
    <citation type="submission" date="2021-11" db="EMBL/GenBank/DDBJ databases">
        <authorList>
            <person name="Liang Q."/>
            <person name="Mou H."/>
            <person name="Liu Z."/>
        </authorList>
    </citation>
    <scope>NUCLEOTIDE SEQUENCE [LARGE SCALE GENOMIC DNA]</scope>
    <source>
        <strain evidence="5 6">CHU3</strain>
    </source>
</reference>
<keyword evidence="6" id="KW-1185">Reference proteome</keyword>
<dbReference type="NCBIfam" id="TIGR00093">
    <property type="entry name" value="pseudouridine synthase"/>
    <property type="match status" value="1"/>
</dbReference>
<dbReference type="Gene3D" id="3.30.70.1560">
    <property type="entry name" value="Alpha-L RNA-binding motif"/>
    <property type="match status" value="1"/>
</dbReference>
<keyword evidence="2 3" id="KW-0413">Isomerase</keyword>
<comment type="caution">
    <text evidence="5">The sequence shown here is derived from an EMBL/GenBank/DDBJ whole genome shotgun (WGS) entry which is preliminary data.</text>
</comment>
<sequence>MKLILFNKPFQVMSQFSPQAGRETLADYLQIPDIYPAGRLDADSEGLMLLTDDGRLQHQISHPKHKEAKTYTVQVEGVPDEQALLRLSQPLDLRDFVTQPCKVEQIEEPAWLWPRDPPVRKRLSIPTSWLAITIKEGKNRQVRRMTAAVGFPTLRLIRSAIGPCSLASHPLRPGEWVQLPM</sequence>
<comment type="similarity">
    <text evidence="1 3">Belongs to the pseudouridine synthase RsuA family.</text>
</comment>
<name>A0ABT2YJ52_9BURK</name>
<gene>
    <name evidence="5" type="ORF">LNV07_17870</name>
</gene>
<accession>A0ABT2YJ52</accession>
<dbReference type="EMBL" id="JAJIRN010000008">
    <property type="protein sequence ID" value="MCV2369955.1"/>
    <property type="molecule type" value="Genomic_DNA"/>
</dbReference>
<evidence type="ECO:0000259" key="4">
    <source>
        <dbReference type="Pfam" id="PF00849"/>
    </source>
</evidence>
<dbReference type="InterPro" id="IPR020103">
    <property type="entry name" value="PsdUridine_synth_cat_dom_sf"/>
</dbReference>
<dbReference type="Pfam" id="PF00849">
    <property type="entry name" value="PseudoU_synth_2"/>
    <property type="match status" value="1"/>
</dbReference>